<dbReference type="InterPro" id="IPR029056">
    <property type="entry name" value="Ribokinase-like"/>
</dbReference>
<comment type="caution">
    <text evidence="7">The sequence shown here is derived from an EMBL/GenBank/DDBJ whole genome shotgun (WGS) entry which is preliminary data.</text>
</comment>
<evidence type="ECO:0000256" key="5">
    <source>
        <dbReference type="ARBA" id="ARBA00022842"/>
    </source>
</evidence>
<evidence type="ECO:0000256" key="2">
    <source>
        <dbReference type="ARBA" id="ARBA00022679"/>
    </source>
</evidence>
<dbReference type="PANTHER" id="PTHR21208">
    <property type="entry name" value="ADP-DEPENDENT GLUCOKINASE"/>
    <property type="match status" value="1"/>
</dbReference>
<keyword evidence="8" id="KW-1185">Reference proteome</keyword>
<sequence>MFSDTARKWMVSINILVCSIYLGQRYLDVRLSPEALLQHMLVLEKDNIVGVGSQQPKVALGYGGCHDLFVNATALLDYSELYGKPEHFNEITNKEELLRTLGLPDTRWAIGGNAPLMAKRFNTEGWDVLFAAKMSKKLKELIPSQIKIVGDVANEEVKDDVHMILEYKADEEFGEYKAPRANRFIMHNDKNNPLLSSLEKFGETLPEFQPNLLVISGLQMMDNFPFQGDGTEQILNQPKNILVHFEMASYVDIELLLHLTTKILPYVDSVGMNEQELSNLHSVLEYGEVSVVTDSNPRVAMALDLMRLIFTKTRHLNQEHGSDRNLTRIHVHTLAYQAILTAKDSNWKRTRAATAKASLTAHRYVCDNPNIELERCKLLLDGSFAVTRDENDSRRVYFDSAEPIACWDEVVDDEDVEICVAPVLVCKEARLTAGAGDNISAAGLVLQVEI</sequence>
<dbReference type="PANTHER" id="PTHR21208:SF1">
    <property type="entry name" value="ADP-DEPENDENT GLUCOKINASE"/>
    <property type="match status" value="1"/>
</dbReference>
<dbReference type="Pfam" id="PF04587">
    <property type="entry name" value="ADP_PFK_GK"/>
    <property type="match status" value="1"/>
</dbReference>
<gene>
    <name evidence="7" type="ORF">OBRU01_07442</name>
</gene>
<keyword evidence="4 7" id="KW-0418">Kinase</keyword>
<evidence type="ECO:0000313" key="8">
    <source>
        <dbReference type="Proteomes" id="UP000037510"/>
    </source>
</evidence>
<proteinExistence type="predicted"/>
<keyword evidence="2" id="KW-0808">Transferase</keyword>
<accession>A0A0L7LJD3</accession>
<dbReference type="SUPFAM" id="SSF53613">
    <property type="entry name" value="Ribokinase-like"/>
    <property type="match status" value="1"/>
</dbReference>
<protein>
    <submittedName>
        <fullName evidence="7">ADP-dependent glucokinase</fullName>
    </submittedName>
</protein>
<dbReference type="EMBL" id="JTDY01000907">
    <property type="protein sequence ID" value="KOB75479.1"/>
    <property type="molecule type" value="Genomic_DNA"/>
</dbReference>
<dbReference type="GO" id="GO:0006096">
    <property type="term" value="P:glycolytic process"/>
    <property type="evidence" value="ECO:0007669"/>
    <property type="project" value="UniProtKB-KW"/>
</dbReference>
<dbReference type="Gene3D" id="3.40.1190.20">
    <property type="match status" value="1"/>
</dbReference>
<dbReference type="GO" id="GO:0005783">
    <property type="term" value="C:endoplasmic reticulum"/>
    <property type="evidence" value="ECO:0007669"/>
    <property type="project" value="TreeGrafter"/>
</dbReference>
<dbReference type="InterPro" id="IPR007666">
    <property type="entry name" value="ADP_PFK/GK"/>
</dbReference>
<dbReference type="AlphaFoldDB" id="A0A0L7LJD3"/>
<name>A0A0L7LJD3_OPEBR</name>
<dbReference type="GO" id="GO:0006006">
    <property type="term" value="P:glucose metabolic process"/>
    <property type="evidence" value="ECO:0007669"/>
    <property type="project" value="TreeGrafter"/>
</dbReference>
<dbReference type="PROSITE" id="PS51255">
    <property type="entry name" value="ADPK"/>
    <property type="match status" value="1"/>
</dbReference>
<evidence type="ECO:0000256" key="3">
    <source>
        <dbReference type="ARBA" id="ARBA00022723"/>
    </source>
</evidence>
<dbReference type="GO" id="GO:0043843">
    <property type="term" value="F:ADP-specific glucokinase activity"/>
    <property type="evidence" value="ECO:0007669"/>
    <property type="project" value="TreeGrafter"/>
</dbReference>
<reference evidence="7 8" key="1">
    <citation type="journal article" date="2015" name="Genome Biol. Evol.">
        <title>The genome of winter moth (Operophtera brumata) provides a genomic perspective on sexual dimorphism and phenology.</title>
        <authorList>
            <person name="Derks M.F."/>
            <person name="Smit S."/>
            <person name="Salis L."/>
            <person name="Schijlen E."/>
            <person name="Bossers A."/>
            <person name="Mateman C."/>
            <person name="Pijl A.S."/>
            <person name="de Ridder D."/>
            <person name="Groenen M.A."/>
            <person name="Visser M.E."/>
            <person name="Megens H.J."/>
        </authorList>
    </citation>
    <scope>NUCLEOTIDE SEQUENCE [LARGE SCALE GENOMIC DNA]</scope>
    <source>
        <strain evidence="7">WM2013NL</strain>
        <tissue evidence="7">Head and thorax</tissue>
    </source>
</reference>
<evidence type="ECO:0000256" key="4">
    <source>
        <dbReference type="ARBA" id="ARBA00022777"/>
    </source>
</evidence>
<keyword evidence="3" id="KW-0479">Metal-binding</keyword>
<keyword evidence="5" id="KW-0460">Magnesium</keyword>
<keyword evidence="1" id="KW-0963">Cytoplasm</keyword>
<organism evidence="7 8">
    <name type="scientific">Operophtera brumata</name>
    <name type="common">Winter moth</name>
    <name type="synonym">Phalaena brumata</name>
    <dbReference type="NCBI Taxonomy" id="104452"/>
    <lineage>
        <taxon>Eukaryota</taxon>
        <taxon>Metazoa</taxon>
        <taxon>Ecdysozoa</taxon>
        <taxon>Arthropoda</taxon>
        <taxon>Hexapoda</taxon>
        <taxon>Insecta</taxon>
        <taxon>Pterygota</taxon>
        <taxon>Neoptera</taxon>
        <taxon>Endopterygota</taxon>
        <taxon>Lepidoptera</taxon>
        <taxon>Glossata</taxon>
        <taxon>Ditrysia</taxon>
        <taxon>Geometroidea</taxon>
        <taxon>Geometridae</taxon>
        <taxon>Larentiinae</taxon>
        <taxon>Operophtera</taxon>
    </lineage>
</organism>
<evidence type="ECO:0000256" key="6">
    <source>
        <dbReference type="ARBA" id="ARBA00023152"/>
    </source>
</evidence>
<dbReference type="GO" id="GO:0046872">
    <property type="term" value="F:metal ion binding"/>
    <property type="evidence" value="ECO:0007669"/>
    <property type="project" value="UniProtKB-KW"/>
</dbReference>
<dbReference type="STRING" id="104452.A0A0L7LJD3"/>
<dbReference type="Proteomes" id="UP000037510">
    <property type="component" value="Unassembled WGS sequence"/>
</dbReference>
<evidence type="ECO:0000313" key="7">
    <source>
        <dbReference type="EMBL" id="KOB75479.1"/>
    </source>
</evidence>
<keyword evidence="6" id="KW-0324">Glycolysis</keyword>
<evidence type="ECO:0000256" key="1">
    <source>
        <dbReference type="ARBA" id="ARBA00022490"/>
    </source>
</evidence>